<name>A0A2S9YL75_9BACT</name>
<dbReference type="EMBL" id="PVNK01000005">
    <property type="protein sequence ID" value="PRQ05818.1"/>
    <property type="molecule type" value="Genomic_DNA"/>
</dbReference>
<evidence type="ECO:0000313" key="1">
    <source>
        <dbReference type="EMBL" id="PRQ05818.1"/>
    </source>
</evidence>
<gene>
    <name evidence="1" type="ORF">ENSA5_01380</name>
</gene>
<keyword evidence="2" id="KW-1185">Reference proteome</keyword>
<dbReference type="Proteomes" id="UP000237968">
    <property type="component" value="Unassembled WGS sequence"/>
</dbReference>
<evidence type="ECO:0000313" key="2">
    <source>
        <dbReference type="Proteomes" id="UP000237968"/>
    </source>
</evidence>
<organism evidence="1 2">
    <name type="scientific">Enhygromyxa salina</name>
    <dbReference type="NCBI Taxonomy" id="215803"/>
    <lineage>
        <taxon>Bacteria</taxon>
        <taxon>Pseudomonadati</taxon>
        <taxon>Myxococcota</taxon>
        <taxon>Polyangia</taxon>
        <taxon>Nannocystales</taxon>
        <taxon>Nannocystaceae</taxon>
        <taxon>Enhygromyxa</taxon>
    </lineage>
</organism>
<accession>A0A2S9YL75</accession>
<proteinExistence type="predicted"/>
<sequence>MVLAGAMTVGACAEDIEYRPPMCSDREPEVDLPDLPLVDSTENLEIHADEGLLLCAGTIELYETTYRHNNAVLGLEDPHDVRLFYTNSVAEYCPENASACNLRDGTAIAGPGWVFHELGHASNCEWRVSSAPALNEGLATSFEPVAQDHMTDPREFITAESPFDVHYESAAHFVRWLIEERGLEPFRELFLLAPHSGGDGVLEAIEDVYGQDADALFDEYLEAAPYLWVPYRQCTDLEVLEPNGDTWEFNSIFDCSDPATLGPYERQENINWDQLAKTAMYQSFLIEIETPGVYRFERDEPETSIEIERCVDQVSLSKQEAEEQWIDTGLFPTLQGTTDIELPAGTYRVDVRREYTKPHPVWVRISPNPDGN</sequence>
<reference evidence="1 2" key="1">
    <citation type="submission" date="2018-03" db="EMBL/GenBank/DDBJ databases">
        <title>Draft Genome Sequences of the Obligatory Marine Myxobacteria Enhygromyxa salina SWB005.</title>
        <authorList>
            <person name="Poehlein A."/>
            <person name="Moghaddam J.A."/>
            <person name="Harms H."/>
            <person name="Alanjari M."/>
            <person name="Koenig G.M."/>
            <person name="Daniel R."/>
            <person name="Schaeberle T.F."/>
        </authorList>
    </citation>
    <scope>NUCLEOTIDE SEQUENCE [LARGE SCALE GENOMIC DNA]</scope>
    <source>
        <strain evidence="1 2">SWB005</strain>
    </source>
</reference>
<protein>
    <submittedName>
        <fullName evidence="1">Uncharacterized protein</fullName>
    </submittedName>
</protein>
<dbReference type="AlphaFoldDB" id="A0A2S9YL75"/>
<comment type="caution">
    <text evidence="1">The sequence shown here is derived from an EMBL/GenBank/DDBJ whole genome shotgun (WGS) entry which is preliminary data.</text>
</comment>